<dbReference type="Pfam" id="PF00078">
    <property type="entry name" value="RVT_1"/>
    <property type="match status" value="1"/>
</dbReference>
<evidence type="ECO:0000259" key="1">
    <source>
        <dbReference type="Pfam" id="PF00078"/>
    </source>
</evidence>
<dbReference type="OrthoDB" id="416454at2759"/>
<dbReference type="EMBL" id="MRZV01000705">
    <property type="protein sequence ID" value="PIK45564.1"/>
    <property type="molecule type" value="Genomic_DNA"/>
</dbReference>
<proteinExistence type="predicted"/>
<dbReference type="InterPro" id="IPR043502">
    <property type="entry name" value="DNA/RNA_pol_sf"/>
</dbReference>
<protein>
    <recommendedName>
        <fullName evidence="1">Reverse transcriptase domain-containing protein</fullName>
    </recommendedName>
</protein>
<keyword evidence="3" id="KW-1185">Reference proteome</keyword>
<dbReference type="PANTHER" id="PTHR33332">
    <property type="entry name" value="REVERSE TRANSCRIPTASE DOMAIN-CONTAINING PROTEIN"/>
    <property type="match status" value="1"/>
</dbReference>
<dbReference type="STRING" id="307972.A0A2G8KC31"/>
<evidence type="ECO:0000313" key="2">
    <source>
        <dbReference type="EMBL" id="PIK45564.1"/>
    </source>
</evidence>
<accession>A0A2G8KC31</accession>
<feature type="domain" description="Reverse transcriptase" evidence="1">
    <location>
        <begin position="40"/>
        <end position="158"/>
    </location>
</feature>
<dbReference type="CDD" id="cd01650">
    <property type="entry name" value="RT_nLTR_like"/>
    <property type="match status" value="1"/>
</dbReference>
<gene>
    <name evidence="2" type="ORF">BSL78_17579</name>
</gene>
<dbReference type="InterPro" id="IPR000477">
    <property type="entry name" value="RT_dom"/>
</dbReference>
<comment type="caution">
    <text evidence="2">The sequence shown here is derived from an EMBL/GenBank/DDBJ whole genome shotgun (WGS) entry which is preliminary data.</text>
</comment>
<dbReference type="Proteomes" id="UP000230750">
    <property type="component" value="Unassembled WGS sequence"/>
</dbReference>
<dbReference type="SUPFAM" id="SSF56672">
    <property type="entry name" value="DNA/RNA polymerases"/>
    <property type="match status" value="1"/>
</dbReference>
<dbReference type="AlphaFoldDB" id="A0A2G8KC31"/>
<name>A0A2G8KC31_STIJA</name>
<evidence type="ECO:0000313" key="3">
    <source>
        <dbReference type="Proteomes" id="UP000230750"/>
    </source>
</evidence>
<sequence>MAPEISGPLAILFNKSLDEGIVPDDWRAANVIPIFKKGSKHDPCNYRPVSLTSTACKILEMLIKDAIIKHLDDHQLLKDTQHGFTKGRSTLSNLLTFLEYVTNEVDKGYPVDVVYLDFAKAFDKVAHKRLVSKIESHGISGSVSAWISAWLNGRRQRVALNGTFSSWLPVKVEFHRVQSLDHLILDFHQ</sequence>
<organism evidence="2 3">
    <name type="scientific">Stichopus japonicus</name>
    <name type="common">Sea cucumber</name>
    <dbReference type="NCBI Taxonomy" id="307972"/>
    <lineage>
        <taxon>Eukaryota</taxon>
        <taxon>Metazoa</taxon>
        <taxon>Echinodermata</taxon>
        <taxon>Eleutherozoa</taxon>
        <taxon>Echinozoa</taxon>
        <taxon>Holothuroidea</taxon>
        <taxon>Aspidochirotacea</taxon>
        <taxon>Aspidochirotida</taxon>
        <taxon>Stichopodidae</taxon>
        <taxon>Apostichopus</taxon>
    </lineage>
</organism>
<reference evidence="2 3" key="1">
    <citation type="journal article" date="2017" name="PLoS Biol.">
        <title>The sea cucumber genome provides insights into morphological evolution and visceral regeneration.</title>
        <authorList>
            <person name="Zhang X."/>
            <person name="Sun L."/>
            <person name="Yuan J."/>
            <person name="Sun Y."/>
            <person name="Gao Y."/>
            <person name="Zhang L."/>
            <person name="Li S."/>
            <person name="Dai H."/>
            <person name="Hamel J.F."/>
            <person name="Liu C."/>
            <person name="Yu Y."/>
            <person name="Liu S."/>
            <person name="Lin W."/>
            <person name="Guo K."/>
            <person name="Jin S."/>
            <person name="Xu P."/>
            <person name="Storey K.B."/>
            <person name="Huan P."/>
            <person name="Zhang T."/>
            <person name="Zhou Y."/>
            <person name="Zhang J."/>
            <person name="Lin C."/>
            <person name="Li X."/>
            <person name="Xing L."/>
            <person name="Huo D."/>
            <person name="Sun M."/>
            <person name="Wang L."/>
            <person name="Mercier A."/>
            <person name="Li F."/>
            <person name="Yang H."/>
            <person name="Xiang J."/>
        </authorList>
    </citation>
    <scope>NUCLEOTIDE SEQUENCE [LARGE SCALE GENOMIC DNA]</scope>
    <source>
        <strain evidence="2">Shaxun</strain>
        <tissue evidence="2">Muscle</tissue>
    </source>
</reference>